<protein>
    <submittedName>
        <fullName evidence="2">Uncharacterized protein</fullName>
    </submittedName>
</protein>
<evidence type="ECO:0000313" key="3">
    <source>
        <dbReference type="Proteomes" id="UP000248291"/>
    </source>
</evidence>
<proteinExistence type="predicted"/>
<dbReference type="Proteomes" id="UP000248291">
    <property type="component" value="Unassembled WGS sequence"/>
</dbReference>
<dbReference type="EMBL" id="BGKA01000089">
    <property type="protein sequence ID" value="GBH16835.1"/>
    <property type="molecule type" value="Genomic_DNA"/>
</dbReference>
<name>A0AAN4Q714_PSESF</name>
<dbReference type="AlphaFoldDB" id="A0AAN4Q714"/>
<evidence type="ECO:0000313" key="2">
    <source>
        <dbReference type="EMBL" id="GBH16835.1"/>
    </source>
</evidence>
<evidence type="ECO:0000256" key="1">
    <source>
        <dbReference type="SAM" id="MobiDB-lite"/>
    </source>
</evidence>
<gene>
    <name evidence="2" type="ORF">KPSA3_02792</name>
</gene>
<sequence>MSSLTALHCTASRDLLPPYSTEPEIEHAGTN</sequence>
<comment type="caution">
    <text evidence="2">The sequence shown here is derived from an EMBL/GenBank/DDBJ whole genome shotgun (WGS) entry which is preliminary data.</text>
</comment>
<feature type="region of interest" description="Disordered" evidence="1">
    <location>
        <begin position="1"/>
        <end position="31"/>
    </location>
</feature>
<organism evidence="2 3">
    <name type="scientific">Pseudomonas syringae pv. actinidiae</name>
    <dbReference type="NCBI Taxonomy" id="103796"/>
    <lineage>
        <taxon>Bacteria</taxon>
        <taxon>Pseudomonadati</taxon>
        <taxon>Pseudomonadota</taxon>
        <taxon>Gammaproteobacteria</taxon>
        <taxon>Pseudomonadales</taxon>
        <taxon>Pseudomonadaceae</taxon>
        <taxon>Pseudomonas</taxon>
        <taxon>Pseudomonas syringae</taxon>
    </lineage>
</organism>
<reference evidence="2 3" key="1">
    <citation type="submission" date="2018-04" db="EMBL/GenBank/DDBJ databases">
        <title>Draft genome sequence of Pseudomonas syringae pv. actinidiae biovar 3 strains isolated from kiwifruit in Kagawa prefecture.</title>
        <authorList>
            <person name="Tabuchi M."/>
            <person name="Saito M."/>
            <person name="Fujiwara S."/>
            <person name="Sasa N."/>
            <person name="Akimitsu K."/>
            <person name="Gomi K."/>
            <person name="Konishi-Sugita S."/>
            <person name="Hamano K."/>
            <person name="Kataoka I."/>
        </authorList>
    </citation>
    <scope>NUCLEOTIDE SEQUENCE [LARGE SCALE GENOMIC DNA]</scope>
    <source>
        <strain evidence="2 3">MAFF212211</strain>
    </source>
</reference>
<accession>A0AAN4Q714</accession>